<organism evidence="1 2">
    <name type="scientific">Bifidobacterium choerinum</name>
    <dbReference type="NCBI Taxonomy" id="35760"/>
    <lineage>
        <taxon>Bacteria</taxon>
        <taxon>Bacillati</taxon>
        <taxon>Actinomycetota</taxon>
        <taxon>Actinomycetes</taxon>
        <taxon>Bifidobacteriales</taxon>
        <taxon>Bifidobacteriaceae</taxon>
        <taxon>Bifidobacterium</taxon>
    </lineage>
</organism>
<reference evidence="1 2" key="1">
    <citation type="submission" date="2014-03" db="EMBL/GenBank/DDBJ databases">
        <title>Genomics of Bifidobacteria.</title>
        <authorList>
            <person name="Ventura M."/>
            <person name="Milani C."/>
            <person name="Lugli G.A."/>
        </authorList>
    </citation>
    <scope>NUCLEOTIDE SEQUENCE [LARGE SCALE GENOMIC DNA]</scope>
    <source>
        <strain evidence="1 2">LMG 10510</strain>
    </source>
</reference>
<comment type="caution">
    <text evidence="1">The sequence shown here is derived from an EMBL/GenBank/DDBJ whole genome shotgun (WGS) entry which is preliminary data.</text>
</comment>
<sequence length="130" mass="14748">MRRERISSPERIDPRLVARTIDEGARTEHVTLLDMLFELMESKLYPGKDELDDDEHTEVAWALEDGDDTVSRFPRKSSLYRALTERCDADALTSMFAPAVIGKSSRDLYTLMAPKVLSERIAELVGESET</sequence>
<gene>
    <name evidence="1" type="ORF">BCHO_0507</name>
</gene>
<protein>
    <submittedName>
        <fullName evidence="1">Uncharacterized protein</fullName>
    </submittedName>
</protein>
<name>A0A087AI61_9BIFI</name>
<evidence type="ECO:0000313" key="1">
    <source>
        <dbReference type="EMBL" id="KFI58461.1"/>
    </source>
</evidence>
<dbReference type="Proteomes" id="UP000028995">
    <property type="component" value="Unassembled WGS sequence"/>
</dbReference>
<proteinExistence type="predicted"/>
<dbReference type="EMBL" id="JGYU01000001">
    <property type="protein sequence ID" value="KFI58461.1"/>
    <property type="molecule type" value="Genomic_DNA"/>
</dbReference>
<dbReference type="OrthoDB" id="3240119at2"/>
<accession>A0A087AI61</accession>
<keyword evidence="2" id="KW-1185">Reference proteome</keyword>
<dbReference type="eggNOG" id="ENOG5030KXR">
    <property type="taxonomic scope" value="Bacteria"/>
</dbReference>
<evidence type="ECO:0000313" key="2">
    <source>
        <dbReference type="Proteomes" id="UP000028995"/>
    </source>
</evidence>
<dbReference type="AlphaFoldDB" id="A0A087AI61"/>